<gene>
    <name evidence="1" type="ORF">MQE35_05490</name>
</gene>
<dbReference type="KEGG" id="fbm:MQE35_05490"/>
<protein>
    <submittedName>
        <fullName evidence="1">Uncharacterized protein</fullName>
    </submittedName>
</protein>
<keyword evidence="2" id="KW-1185">Reference proteome</keyword>
<dbReference type="AlphaFoldDB" id="A0A9E7D4C0"/>
<dbReference type="RefSeq" id="WP_255845361.1">
    <property type="nucleotide sequence ID" value="NZ_CP094358.1"/>
</dbReference>
<evidence type="ECO:0000313" key="2">
    <source>
        <dbReference type="Proteomes" id="UP000831290"/>
    </source>
</evidence>
<proteinExistence type="predicted"/>
<sequence length="63" mass="7110">MIHETLQILGEQVNNYLKSFDNNNSLVLNNVVTLAPTSDDTRGNQNVTNPTSLHFLILKKKQD</sequence>
<name>A0A9E7D4C0_9FLAO</name>
<organism evidence="1 2">
    <name type="scientific">Abyssalbus ytuae</name>
    <dbReference type="NCBI Taxonomy" id="2926907"/>
    <lineage>
        <taxon>Bacteria</taxon>
        <taxon>Pseudomonadati</taxon>
        <taxon>Bacteroidota</taxon>
        <taxon>Flavobacteriia</taxon>
        <taxon>Flavobacteriales</taxon>
        <taxon>Flavobacteriaceae</taxon>
        <taxon>Abyssalbus</taxon>
    </lineage>
</organism>
<accession>A0A9E7D4C0</accession>
<reference evidence="1" key="1">
    <citation type="submission" date="2022-03" db="EMBL/GenBank/DDBJ databases">
        <title>Description of Abyssus ytuae gen. nov., sp. nov., a novel member of the family Flavobacteriaceae isolated from the sediment of Mariana Trench.</title>
        <authorList>
            <person name="Zhang J."/>
            <person name="Xu X."/>
        </authorList>
    </citation>
    <scope>NUCLEOTIDE SEQUENCE</scope>
    <source>
        <strain evidence="1">MT3330</strain>
    </source>
</reference>
<dbReference type="EMBL" id="CP094358">
    <property type="protein sequence ID" value="UOB18744.1"/>
    <property type="molecule type" value="Genomic_DNA"/>
</dbReference>
<dbReference type="Proteomes" id="UP000831290">
    <property type="component" value="Chromosome"/>
</dbReference>
<evidence type="ECO:0000313" key="1">
    <source>
        <dbReference type="EMBL" id="UOB18744.1"/>
    </source>
</evidence>